<accession>A0AAV0J0S3</accession>
<proteinExistence type="predicted"/>
<dbReference type="AlphaFoldDB" id="A0AAV0J0S3"/>
<reference evidence="1" key="1">
    <citation type="submission" date="2022-08" db="EMBL/GenBank/DDBJ databases">
        <authorList>
            <person name="Gutierrez-Valencia J."/>
        </authorList>
    </citation>
    <scope>NUCLEOTIDE SEQUENCE</scope>
</reference>
<comment type="caution">
    <text evidence="1">The sequence shown here is derived from an EMBL/GenBank/DDBJ whole genome shotgun (WGS) entry which is preliminary data.</text>
</comment>
<gene>
    <name evidence="1" type="ORF">LITE_LOCUS12021</name>
</gene>
<dbReference type="PANTHER" id="PTHR34222">
    <property type="entry name" value="GAG_PRE-INTEGRS DOMAIN-CONTAINING PROTEIN"/>
    <property type="match status" value="1"/>
</dbReference>
<dbReference type="Proteomes" id="UP001154282">
    <property type="component" value="Unassembled WGS sequence"/>
</dbReference>
<evidence type="ECO:0000313" key="1">
    <source>
        <dbReference type="EMBL" id="CAI0403377.1"/>
    </source>
</evidence>
<dbReference type="PANTHER" id="PTHR34222:SF99">
    <property type="entry name" value="PROTEIN, PUTATIVE-RELATED"/>
    <property type="match status" value="1"/>
</dbReference>
<name>A0AAV0J0S3_9ROSI</name>
<keyword evidence="2" id="KW-1185">Reference proteome</keyword>
<feature type="non-terminal residue" evidence="1">
    <location>
        <position position="1"/>
    </location>
</feature>
<dbReference type="EMBL" id="CAMGYJ010000004">
    <property type="protein sequence ID" value="CAI0403377.1"/>
    <property type="molecule type" value="Genomic_DNA"/>
</dbReference>
<organism evidence="1 2">
    <name type="scientific">Linum tenue</name>
    <dbReference type="NCBI Taxonomy" id="586396"/>
    <lineage>
        <taxon>Eukaryota</taxon>
        <taxon>Viridiplantae</taxon>
        <taxon>Streptophyta</taxon>
        <taxon>Embryophyta</taxon>
        <taxon>Tracheophyta</taxon>
        <taxon>Spermatophyta</taxon>
        <taxon>Magnoliopsida</taxon>
        <taxon>eudicotyledons</taxon>
        <taxon>Gunneridae</taxon>
        <taxon>Pentapetalae</taxon>
        <taxon>rosids</taxon>
        <taxon>fabids</taxon>
        <taxon>Malpighiales</taxon>
        <taxon>Linaceae</taxon>
        <taxon>Linum</taxon>
    </lineage>
</organism>
<sequence length="421" mass="47395">AAPFSSLLHRQRGRAFPSVSYRSSLWSELSLVGALHADGASFKKQAFPLLIPLLSRHLQQIHSGRLRLGIRRTYLSWVGSSALSRRKFHKACYGLKRRLKSGRICVSEMFSQGNEVRISDLLDEIASLRQGTLPVSDYFTKFRVLWEELVILRPLPPCTCNPKCVCDASTVARTYMKRDQLTRFLEGLNENFSHLRSQYLMMDPIPPITKVFAAQQTGGRGTKRPICSYCGIIVHTIDRCYKKHGYPPGYKTRGKLSNMVVLDNPNLNVEDRVDAEESIVLTKAQYQSLLHQTTSHGAEPALPTSSASQGTIGMMTLTHLHSQFTPTGQETQTAPLFASGMVLRHRQLQRHRQLHKSSPLRRLDRSSQLTIGTAKQKSELYHLEVSSDLVVSAVSFDSTYVPFDQWHYRLGHSGVSSSKVM</sequence>
<evidence type="ECO:0000313" key="2">
    <source>
        <dbReference type="Proteomes" id="UP001154282"/>
    </source>
</evidence>
<protein>
    <submittedName>
        <fullName evidence="1">Uncharacterized protein</fullName>
    </submittedName>
</protein>